<sequence>MTDDTTRQPNEQGTDEQDTEDESLRAKVQRLESLVEHQQQTIEELEAHQETDSADASESVDQETPAEDETTTDEGLSTPVGRRGVLTATGALGLLGLGAGSASADASGKIGTSSDPLNTLYTDELNGGVTGDTSLTNIAGSGLTIDGSGNLNASGGGGGGKWADGTSGGSWLEPSESSDTKIEGIDTIQAFSGSGVTINTNGGDRALELGVPSSDGTNTAGGNVVAGHPNNAVNNGAVGSVIGGGGSDGSSGSITFENTVEDNYSVVVGGLANQAGSTGSDETNAIYATVGGGAGNSASGNSSTVGGGQSNNASATQSTVGGGSRNDATKINATIGGGFQNEASGSSSTVSGGNSNTAGGNDATVPGGNQNDAVGDHSFAAGRYARAEDANAFTWNDGSGATESEGSSSLSDKFSSSTTSGISSGPSGAETFSVKAKGGVRFVTSGDNTSHAYVDDSGNLTASGNFDAQGGTVQNTTGGLTVTTNDKGDLTLDPGESNNVDIENGHLDLKGNNIECTSEPGTDFKAQVDADGDGEDGQVSFIFPDKGSSEEIKWARDALNDDAFRVRDANNDTPLFTVNDGGTVDIHNGDLDMKESGSVTNTSDRRLKTAIEPIQDAVAKLCELEAATYSWEDEDTPDDREAGVIAQSVQRVLPEAVSEDEDGYLNLAYRQLTPLLIEATQEQQGHIENLEAENEQLRERNADLEDRLAAVEAELGIDATASQQGVADD</sequence>
<feature type="region of interest" description="Disordered" evidence="2">
    <location>
        <begin position="1"/>
        <end position="82"/>
    </location>
</feature>
<feature type="domain" description="Peptidase S74" evidence="3">
    <location>
        <begin position="603"/>
        <end position="694"/>
    </location>
</feature>
<evidence type="ECO:0000256" key="1">
    <source>
        <dbReference type="SAM" id="Coils"/>
    </source>
</evidence>
<dbReference type="InterPro" id="IPR011049">
    <property type="entry name" value="Serralysin-like_metalloprot_C"/>
</dbReference>
<feature type="compositionally biased region" description="Basic and acidic residues" evidence="2">
    <location>
        <begin position="22"/>
        <end position="35"/>
    </location>
</feature>
<feature type="coiled-coil region" evidence="1">
    <location>
        <begin position="680"/>
        <end position="714"/>
    </location>
</feature>
<feature type="compositionally biased region" description="Acidic residues" evidence="2">
    <location>
        <begin position="52"/>
        <end position="72"/>
    </location>
</feature>
<proteinExistence type="predicted"/>
<feature type="compositionally biased region" description="Low complexity" evidence="2">
    <location>
        <begin position="343"/>
        <end position="364"/>
    </location>
</feature>
<feature type="compositionally biased region" description="Polar residues" evidence="2">
    <location>
        <begin position="310"/>
        <end position="319"/>
    </location>
</feature>
<accession>M1XYZ3</accession>
<dbReference type="Pfam" id="PF13884">
    <property type="entry name" value="Peptidase_S74"/>
    <property type="match status" value="1"/>
</dbReference>
<dbReference type="KEGG" id="nmo:Nmlp_1149"/>
<feature type="compositionally biased region" description="Gly residues" evidence="2">
    <location>
        <begin position="155"/>
        <end position="168"/>
    </location>
</feature>
<feature type="compositionally biased region" description="Low complexity" evidence="2">
    <location>
        <begin position="398"/>
        <end position="428"/>
    </location>
</feature>
<dbReference type="InterPro" id="IPR036388">
    <property type="entry name" value="WH-like_DNA-bd_sf"/>
</dbReference>
<evidence type="ECO:0000259" key="3">
    <source>
        <dbReference type="PROSITE" id="PS51688"/>
    </source>
</evidence>
<keyword evidence="5" id="KW-1185">Reference proteome</keyword>
<organism evidence="4 5">
    <name type="scientific">Natronomonas moolapensis (strain DSM 18674 / CECT 7526 / JCM 14361 / 8.8.11)</name>
    <dbReference type="NCBI Taxonomy" id="268739"/>
    <lineage>
        <taxon>Archaea</taxon>
        <taxon>Methanobacteriati</taxon>
        <taxon>Methanobacteriota</taxon>
        <taxon>Stenosarchaea group</taxon>
        <taxon>Halobacteria</taxon>
        <taxon>Halobacteriales</taxon>
        <taxon>Natronomonadaceae</taxon>
        <taxon>Natronomonas</taxon>
    </lineage>
</organism>
<feature type="region of interest" description="Disordered" evidence="2">
    <location>
        <begin position="296"/>
        <end position="376"/>
    </location>
</feature>
<feature type="region of interest" description="Disordered" evidence="2">
    <location>
        <begin position="155"/>
        <end position="179"/>
    </location>
</feature>
<dbReference type="EMBL" id="HF582854">
    <property type="protein sequence ID" value="CCQ35359.1"/>
    <property type="molecule type" value="Genomic_DNA"/>
</dbReference>
<reference evidence="4 5" key="1">
    <citation type="journal article" date="2013" name="Genome Announc.">
        <title>Genome of the haloarchaeon Natronomonas moolapensis, a neutrophilic member of a previously haloalkaliphilic genus.</title>
        <authorList>
            <person name="Dyall-Smith M.L."/>
            <person name="Pfeiffer F."/>
            <person name="Oberwinkler T."/>
            <person name="Klee K."/>
            <person name="Rampp M."/>
            <person name="Palm P."/>
            <person name="Gross K."/>
            <person name="Schuster S.C."/>
            <person name="Oesterhelt D."/>
        </authorList>
    </citation>
    <scope>NUCLEOTIDE SEQUENCE [LARGE SCALE GENOMIC DNA]</scope>
    <source>
        <strain evidence="5">DSM 18674 / JCM 14361 / 8.8.11</strain>
    </source>
</reference>
<dbReference type="HOGENOM" id="CLU_379771_0_0_2"/>
<protein>
    <recommendedName>
        <fullName evidence="3">Peptidase S74 domain-containing protein</fullName>
    </recommendedName>
</protein>
<dbReference type="eggNOG" id="arCOG00368">
    <property type="taxonomic scope" value="Archaea"/>
</dbReference>
<dbReference type="Gene3D" id="1.10.10.10">
    <property type="entry name" value="Winged helix-like DNA-binding domain superfamily/Winged helix DNA-binding domain"/>
    <property type="match status" value="1"/>
</dbReference>
<dbReference type="RefSeq" id="WP_015408208.1">
    <property type="nucleotide sequence ID" value="NC_020388.1"/>
</dbReference>
<gene>
    <name evidence="4" type="ordered locus">Nmlp_1149</name>
</gene>
<dbReference type="GeneID" id="14650558"/>
<dbReference type="InterPro" id="IPR030392">
    <property type="entry name" value="S74_ICA"/>
</dbReference>
<dbReference type="AlphaFoldDB" id="M1XYZ3"/>
<feature type="region of interest" description="Disordered" evidence="2">
    <location>
        <begin position="396"/>
        <end position="430"/>
    </location>
</feature>
<dbReference type="PROSITE" id="PS51688">
    <property type="entry name" value="ICA"/>
    <property type="match status" value="1"/>
</dbReference>
<dbReference type="CDD" id="cd14686">
    <property type="entry name" value="bZIP"/>
    <property type="match status" value="1"/>
</dbReference>
<evidence type="ECO:0000313" key="4">
    <source>
        <dbReference type="EMBL" id="CCQ35359.1"/>
    </source>
</evidence>
<dbReference type="STRING" id="268739.Nmlp_1149"/>
<dbReference type="Proteomes" id="UP000011867">
    <property type="component" value="Chromosome"/>
</dbReference>
<dbReference type="Gene3D" id="2.150.10.10">
    <property type="entry name" value="Serralysin-like metalloprotease, C-terminal"/>
    <property type="match status" value="1"/>
</dbReference>
<name>M1XYZ3_NATM8</name>
<evidence type="ECO:0000256" key="2">
    <source>
        <dbReference type="SAM" id="MobiDB-lite"/>
    </source>
</evidence>
<evidence type="ECO:0000313" key="5">
    <source>
        <dbReference type="Proteomes" id="UP000011867"/>
    </source>
</evidence>
<keyword evidence="1" id="KW-0175">Coiled coil</keyword>
<dbReference type="OrthoDB" id="243791at2157"/>